<feature type="chain" id="PRO_5012365278" evidence="1">
    <location>
        <begin position="28"/>
        <end position="207"/>
    </location>
</feature>
<dbReference type="Pfam" id="PF16428">
    <property type="entry name" value="DUF5025"/>
    <property type="match status" value="1"/>
</dbReference>
<evidence type="ECO:0000313" key="3">
    <source>
        <dbReference type="Proteomes" id="UP000185924"/>
    </source>
</evidence>
<proteinExistence type="predicted"/>
<evidence type="ECO:0000313" key="2">
    <source>
        <dbReference type="EMBL" id="SIR21013.1"/>
    </source>
</evidence>
<dbReference type="AlphaFoldDB" id="A0A1N6Z2G2"/>
<evidence type="ECO:0000256" key="1">
    <source>
        <dbReference type="SAM" id="SignalP"/>
    </source>
</evidence>
<feature type="signal peptide" evidence="1">
    <location>
        <begin position="1"/>
        <end position="27"/>
    </location>
</feature>
<keyword evidence="1" id="KW-0732">Signal</keyword>
<keyword evidence="3" id="KW-1185">Reference proteome</keyword>
<dbReference type="OrthoDB" id="893489at2"/>
<dbReference type="Proteomes" id="UP000185924">
    <property type="component" value="Unassembled WGS sequence"/>
</dbReference>
<protein>
    <submittedName>
        <fullName evidence="2">Uncharacterized protein</fullName>
    </submittedName>
</protein>
<dbReference type="RefSeq" id="WP_076422494.1">
    <property type="nucleotide sequence ID" value="NZ_FTNM01000004.1"/>
</dbReference>
<organism evidence="2 3">
    <name type="scientific">Pontibacter lucknowensis</name>
    <dbReference type="NCBI Taxonomy" id="1077936"/>
    <lineage>
        <taxon>Bacteria</taxon>
        <taxon>Pseudomonadati</taxon>
        <taxon>Bacteroidota</taxon>
        <taxon>Cytophagia</taxon>
        <taxon>Cytophagales</taxon>
        <taxon>Hymenobacteraceae</taxon>
        <taxon>Pontibacter</taxon>
    </lineage>
</organism>
<gene>
    <name evidence="2" type="ORF">SAMN05421545_2702</name>
</gene>
<accession>A0A1N6Z2G2</accession>
<dbReference type="EMBL" id="FTNM01000004">
    <property type="protein sequence ID" value="SIR21013.1"/>
    <property type="molecule type" value="Genomic_DNA"/>
</dbReference>
<dbReference type="InterPro" id="IPR032206">
    <property type="entry name" value="DUF5025"/>
</dbReference>
<name>A0A1N6Z2G2_9BACT</name>
<reference evidence="3" key="1">
    <citation type="submission" date="2017-01" db="EMBL/GenBank/DDBJ databases">
        <authorList>
            <person name="Varghese N."/>
            <person name="Submissions S."/>
        </authorList>
    </citation>
    <scope>NUCLEOTIDE SEQUENCE [LARGE SCALE GENOMIC DNA]</scope>
    <source>
        <strain evidence="3">DM9</strain>
    </source>
</reference>
<sequence length="207" mass="23024">MQSIAIQKNKALAFLCLALFLFSGCEKKDPGPEEPTVVNELALELDGQSWQPTAIDGDKCRSRFNGAWSVHTVNDISSPAFTITAHSNSGKSDMQADDLLEIQITGVHKKGTYHTTGTYQEIFDSYAYYLITHADGTSTRYVNTPNSFQVRVDEILPLPGYVALQSIKGSFEGILFHEQNPEEFIRIERGSFKFNKPNSSNPNHCSL</sequence>